<dbReference type="Proteomes" id="UP000596202">
    <property type="component" value="Chromosome"/>
</dbReference>
<dbReference type="RefSeq" id="WP_002992221.1">
    <property type="nucleotide sequence ID" value="NZ_CP068108.1"/>
</dbReference>
<reference evidence="1 2" key="1">
    <citation type="submission" date="2021-01" db="EMBL/GenBank/DDBJ databases">
        <title>FDA dAtabase for Regulatory Grade micrObial Sequences (FDA-ARGOS): Supporting development and validation of Infectious Disease Dx tests.</title>
        <authorList>
            <person name="Sproer C."/>
            <person name="Gronow S."/>
            <person name="Severitt S."/>
            <person name="Schroder I."/>
            <person name="Tallon L."/>
            <person name="Sadzewicz L."/>
            <person name="Zhao X."/>
            <person name="Boylan J."/>
            <person name="Ott S."/>
            <person name="Bowen H."/>
            <person name="Vavikolanu K."/>
            <person name="Mehta A."/>
            <person name="Aluvathingal J."/>
            <person name="Nadendla S."/>
            <person name="Lowell S."/>
            <person name="Myers T."/>
            <person name="Yan Y."/>
            <person name="Sichtig H."/>
        </authorList>
    </citation>
    <scope>NUCLEOTIDE SEQUENCE [LARGE SCALE GENOMIC DNA]</scope>
    <source>
        <strain evidence="1 2">FDAARGOS_1131</strain>
    </source>
</reference>
<organism evidence="1 2">
    <name type="scientific">Myroides odoratus</name>
    <name type="common">Flavobacterium odoratum</name>
    <dbReference type="NCBI Taxonomy" id="256"/>
    <lineage>
        <taxon>Bacteria</taxon>
        <taxon>Pseudomonadati</taxon>
        <taxon>Bacteroidota</taxon>
        <taxon>Flavobacteriia</taxon>
        <taxon>Flavobacteriales</taxon>
        <taxon>Flavobacteriaceae</taxon>
        <taxon>Myroides</taxon>
    </lineage>
</organism>
<gene>
    <name evidence="1" type="ORF">I6I88_07605</name>
</gene>
<evidence type="ECO:0000313" key="1">
    <source>
        <dbReference type="EMBL" id="QQU01592.1"/>
    </source>
</evidence>
<dbReference type="OrthoDB" id="9798200at2"/>
<dbReference type="Pfam" id="PF19570">
    <property type="entry name" value="DUF6088"/>
    <property type="match status" value="1"/>
</dbReference>
<protein>
    <submittedName>
        <fullName evidence="1">Type IV toxin-antitoxin system AbiEi family antitoxin domain-containing protein</fullName>
    </submittedName>
</protein>
<evidence type="ECO:0000313" key="2">
    <source>
        <dbReference type="Proteomes" id="UP000596202"/>
    </source>
</evidence>
<accession>A0A9Q7E9U3</accession>
<sequence length="205" mass="23631">MSESVSNQVLEKISKSKRGEIFFANDFIKYGTSDNIRQVLSRLEKEKLIERLAQGIYIKPKQDSLLGTIYPGIEEIANEIAKRDKVRIAPTGVLALYLLGLTTQIPLKTVYLTDGSQREIKVGNRKINFKRTVPKNLMIKDNLLHLVVQAFKEKGQKQITDSFLNTIKLTIDKIDQQVIESQLKFAPVWIQKEIKKLYYKEEYVD</sequence>
<dbReference type="InterPro" id="IPR045738">
    <property type="entry name" value="DUF6088"/>
</dbReference>
<name>A0A9Q7E9U3_MYROD</name>
<dbReference type="EMBL" id="CP068108">
    <property type="protein sequence ID" value="QQU01592.1"/>
    <property type="molecule type" value="Genomic_DNA"/>
</dbReference>
<proteinExistence type="predicted"/>
<dbReference type="GeneID" id="93527515"/>
<dbReference type="AlphaFoldDB" id="A0A9Q7E9U3"/>